<name>A0A1A7YJ95_9TELE</name>
<organism evidence="2">
    <name type="scientific">Iconisemion striatum</name>
    <dbReference type="NCBI Taxonomy" id="60296"/>
    <lineage>
        <taxon>Eukaryota</taxon>
        <taxon>Metazoa</taxon>
        <taxon>Chordata</taxon>
        <taxon>Craniata</taxon>
        <taxon>Vertebrata</taxon>
        <taxon>Euteleostomi</taxon>
        <taxon>Actinopterygii</taxon>
        <taxon>Neopterygii</taxon>
        <taxon>Teleostei</taxon>
        <taxon>Neoteleostei</taxon>
        <taxon>Acanthomorphata</taxon>
        <taxon>Ovalentaria</taxon>
        <taxon>Atherinomorphae</taxon>
        <taxon>Cyprinodontiformes</taxon>
        <taxon>Nothobranchiidae</taxon>
        <taxon>Iconisemion</taxon>
    </lineage>
</organism>
<feature type="domain" description="Integrase core" evidence="1">
    <location>
        <begin position="221"/>
        <end position="409"/>
    </location>
</feature>
<evidence type="ECO:0000259" key="1">
    <source>
        <dbReference type="Pfam" id="PF24764"/>
    </source>
</evidence>
<gene>
    <name evidence="2" type="primary">CR392354.1</name>
</gene>
<protein>
    <recommendedName>
        <fullName evidence="1">Integrase core domain-containing protein</fullName>
    </recommendedName>
</protein>
<dbReference type="Gene3D" id="3.30.420.10">
    <property type="entry name" value="Ribonuclease H-like superfamily/Ribonuclease H"/>
    <property type="match status" value="1"/>
</dbReference>
<dbReference type="SUPFAM" id="SSF53098">
    <property type="entry name" value="Ribonuclease H-like"/>
    <property type="match status" value="1"/>
</dbReference>
<proteinExistence type="predicted"/>
<reference evidence="2" key="1">
    <citation type="submission" date="2016-05" db="EMBL/GenBank/DDBJ databases">
        <authorList>
            <person name="Lavstsen T."/>
            <person name="Jespersen J.S."/>
        </authorList>
    </citation>
    <scope>NUCLEOTIDE SEQUENCE</scope>
    <source>
        <tissue evidence="2">Brain</tissue>
    </source>
</reference>
<dbReference type="GO" id="GO:0003676">
    <property type="term" value="F:nucleic acid binding"/>
    <property type="evidence" value="ECO:0007669"/>
    <property type="project" value="InterPro"/>
</dbReference>
<accession>A0A1A7YJ95</accession>
<dbReference type="InterPro" id="IPR036397">
    <property type="entry name" value="RNaseH_sf"/>
</dbReference>
<dbReference type="EMBL" id="HADX01008041">
    <property type="protein sequence ID" value="SBP30273.1"/>
    <property type="molecule type" value="Transcribed_RNA"/>
</dbReference>
<reference evidence="2" key="2">
    <citation type="submission" date="2016-06" db="EMBL/GenBank/DDBJ databases">
        <title>The genome of a short-lived fish provides insights into sex chromosome evolution and the genetic control of aging.</title>
        <authorList>
            <person name="Reichwald K."/>
            <person name="Felder M."/>
            <person name="Petzold A."/>
            <person name="Koch P."/>
            <person name="Groth M."/>
            <person name="Platzer M."/>
        </authorList>
    </citation>
    <scope>NUCLEOTIDE SEQUENCE</scope>
    <source>
        <tissue evidence="2">Brain</tissue>
    </source>
</reference>
<evidence type="ECO:0000313" key="2">
    <source>
        <dbReference type="EMBL" id="SBP30273.1"/>
    </source>
</evidence>
<dbReference type="InterPro" id="IPR012337">
    <property type="entry name" value="RNaseH-like_sf"/>
</dbReference>
<dbReference type="PANTHER" id="PTHR46791">
    <property type="entry name" value="EXPRESSED PROTEIN"/>
    <property type="match status" value="1"/>
</dbReference>
<dbReference type="InterPro" id="IPR058913">
    <property type="entry name" value="Integrase_dom_put"/>
</dbReference>
<dbReference type="PANTHER" id="PTHR46791:SF11">
    <property type="entry name" value="INTEGRASE CATALYTIC DOMAIN-CONTAINING PROTEIN"/>
    <property type="match status" value="1"/>
</dbReference>
<dbReference type="Pfam" id="PF24764">
    <property type="entry name" value="rva_4"/>
    <property type="match status" value="1"/>
</dbReference>
<sequence>MAAESRPGGAADSGEASQGPVATQLLERLKSRITDVLGQPHLNLDYFQYVVNQEAFILTAASGTLNIPAEIVECLLSLQNKIQAAVPKQSPCIFVRAGGQGRPKFIISEELLSRLIDFPLPVSCIANLLGVSQSTVFRRMRELGLSTRSTYSNLSDGELDDAVWSIKNRIPNAGYRMVKGCLEADGHRIQWDRIKESMHRVDAPGVLERMTQLGCIVRRTYFVQGPLSLVHVDTNHKLIRYNIVIFGAIDGYSRKIFYLEPATNNRSSTAHSFFLKGVENYGWPSRVRGDEGVENVSIAETMFTVKGTGRGSFIAGKSVHNQRIERLWRDVWTSVTHLFYEVIHSLEEDGLLHLADAVHLFCVHYVFLPRLAQALHTFTEGWDNHPLRSEGGLSPNQLWVLGHMNNPCDTNEDLQNMELFGTDWEMFDAVNEEPYGVQVPEIECPLNPNIMDTVQSMINPLASSESFGRDIYITLVQCIESLRATQEIPEM</sequence>
<dbReference type="AlphaFoldDB" id="A0A1A7YJ95"/>